<feature type="region of interest" description="Disordered" evidence="1">
    <location>
        <begin position="59"/>
        <end position="85"/>
    </location>
</feature>
<protein>
    <submittedName>
        <fullName evidence="2">Uncharacterized protein</fullName>
    </submittedName>
</protein>
<sequence>MARAWRVMPRTDALGNQLWSLQYETIWRDGSRYGLWREESVFRDEGRALAELARRRTPCPHEHEHEGRYQLAHVRDVAGRKSRRR</sequence>
<evidence type="ECO:0000256" key="1">
    <source>
        <dbReference type="SAM" id="MobiDB-lite"/>
    </source>
</evidence>
<evidence type="ECO:0000313" key="2">
    <source>
        <dbReference type="EMBL" id="ADL71250.1"/>
    </source>
</evidence>
<organism evidence="2 3">
    <name type="scientific">Mycobacterium phage Island3</name>
    <dbReference type="NCBI Taxonomy" id="861048"/>
    <lineage>
        <taxon>Viruses</taxon>
        <taxon>Duplodnaviria</taxon>
        <taxon>Heunggongvirae</taxon>
        <taxon>Uroviricota</taxon>
        <taxon>Caudoviricetes</taxon>
        <taxon>Chebruvirinae</taxon>
        <taxon>Brujitavirus</taxon>
        <taxon>Brujitavirus brujita</taxon>
    </lineage>
</organism>
<evidence type="ECO:0000313" key="3">
    <source>
        <dbReference type="Proteomes" id="UP000000526"/>
    </source>
</evidence>
<proteinExistence type="predicted"/>
<feature type="compositionally biased region" description="Basic and acidic residues" evidence="1">
    <location>
        <begin position="59"/>
        <end position="79"/>
    </location>
</feature>
<reference evidence="2 3" key="1">
    <citation type="journal article" date="2011" name="PLoS ONE">
        <title>Expanding the diversity of mycobacteriophages: insights into genome architecture and evolution.</title>
        <authorList>
            <person name="Pope W.H."/>
            <person name="Jacobs-Sera D."/>
            <person name="Russell D.A."/>
            <person name="Peebles C.L."/>
            <person name="Al-Atrache Z."/>
            <person name="Alcoser T.A."/>
            <person name="Alexander L.M."/>
            <person name="Alfano M.B."/>
            <person name="Alford S.T."/>
            <person name="Amy N.E."/>
            <person name="Anderson M.D."/>
            <person name="Anderson A.G."/>
            <person name="Ang A.A."/>
            <person name="Ares M.Jr."/>
            <person name="Barber A.J."/>
            <person name="Barker L.P."/>
            <person name="Barrett J.M."/>
            <person name="Barshop W.D."/>
            <person name="Bauerle C.M."/>
            <person name="Bayles I.M."/>
            <person name="Belfield K.L."/>
            <person name="Best A.A."/>
            <person name="Borjon A.Jr."/>
            <person name="Bowman C.A."/>
            <person name="Boyer C.A."/>
            <person name="Bradley K.W."/>
            <person name="Bradley V.A."/>
            <person name="Broadway L.N."/>
            <person name="Budwal K."/>
            <person name="Busby K.N."/>
            <person name="Campbell I.W."/>
            <person name="Campbell A.M."/>
            <person name="Carey A."/>
            <person name="Caruso S.M."/>
            <person name="Chew R.D."/>
            <person name="Cockburn C.L."/>
            <person name="Cohen L.B."/>
            <person name="Corajod J.M."/>
            <person name="Cresawn S.G."/>
            <person name="Davis K.R."/>
            <person name="Deng L."/>
            <person name="Denver D.R."/>
            <person name="Dixon B.R."/>
            <person name="Ekram S."/>
            <person name="Elgin S.C."/>
            <person name="Engelsen A.E."/>
            <person name="English B.E."/>
            <person name="Erb M.L."/>
            <person name="Estrada C."/>
            <person name="Filliger L.Z."/>
            <person name="Findley A.M."/>
            <person name="Forbes L."/>
            <person name="Forsyth M.H."/>
            <person name="Fox T.M."/>
            <person name="Fritz M.J."/>
            <person name="Garcia R."/>
            <person name="George Z.D."/>
            <person name="Georges A.E."/>
            <person name="Gissendanner C.R."/>
            <person name="Goff S."/>
            <person name="Goldstein R."/>
            <person name="Gordon K.C."/>
            <person name="Green R.D."/>
            <person name="Guerra S.L."/>
            <person name="Guiney-Olsen K.R."/>
            <person name="Guiza B.G."/>
            <person name="Haghighat L."/>
            <person name="Hagopian G.V."/>
            <person name="Harmon C.J."/>
            <person name="Harmson J.S."/>
            <person name="Hartzog G.A."/>
            <person name="Harvey S.E."/>
            <person name="He S."/>
            <person name="He K.J."/>
            <person name="Healy K.E."/>
            <person name="Higinbotham E.R."/>
            <person name="Hildebrandt E.N."/>
            <person name="Ho J.H."/>
            <person name="Hogan G.M."/>
            <person name="Hohenstein V.G."/>
            <person name="Holz N.A."/>
            <person name="Huang V.J."/>
            <person name="Hufford E.L."/>
            <person name="Hynes P.M."/>
            <person name="Jackson A.S."/>
            <person name="Jansen E.C."/>
            <person name="Jarvik J."/>
            <person name="Jasinto P.G."/>
            <person name="Jordan T.C."/>
            <person name="Kasza T."/>
            <person name="Katelyn M.A."/>
            <person name="Kelsey J.S."/>
            <person name="Kerrigan L.A."/>
            <person name="Khaw D."/>
            <person name="Kim J."/>
            <person name="Knutter J.Z."/>
            <person name="Ko C.C."/>
            <person name="Larkin G.V."/>
            <person name="Laroche J.R."/>
            <person name="Latif A."/>
            <person name="Leuba K.D."/>
            <person name="Leuba S.I."/>
            <person name="Lewis L.O."/>
            <person name="Loesser-Casey K.E."/>
            <person name="Long C.A."/>
            <person name="Lopez A.J."/>
            <person name="Lowery N."/>
            <person name="Lu T.Q."/>
            <person name="Mac V."/>
            <person name="Masters I.R."/>
            <person name="McCloud J.J."/>
            <person name="McDonough M.J."/>
            <person name="Medenbach A.J."/>
            <person name="Menon A."/>
            <person name="Miller R."/>
            <person name="Morgan B.K."/>
            <person name="Ng P.C."/>
            <person name="Nguyen E."/>
            <person name="Nguyen K.T."/>
            <person name="Nguyen E.T."/>
            <person name="Nicholson K.M."/>
            <person name="Parnell L.A."/>
            <person name="Peirce C.E."/>
            <person name="Perz A.M."/>
            <person name="Peterson L.J."/>
            <person name="Pferdehirt R.E."/>
            <person name="Philip S.V."/>
            <person name="Pogliano K."/>
            <person name="Pogliano J."/>
            <person name="Polley T."/>
            <person name="Puopolo E.J."/>
            <person name="Rabinowitz H.S."/>
            <person name="Resiss M.J."/>
            <person name="Rhyan C.N."/>
            <person name="Robinson Y.M."/>
            <person name="Rodriguez L.L."/>
            <person name="Rose A.C."/>
            <person name="Rubin J.D."/>
            <person name="Ruby J.A."/>
            <person name="Saha M.S."/>
            <person name="Sandoz J.W."/>
            <person name="Savitskaya J."/>
            <person name="Schipper D.J."/>
            <person name="Schnitzler C.E."/>
            <person name="Schott A.R."/>
            <person name="Segal J.B."/>
            <person name="Shaffer C.D."/>
            <person name="Sheldon K.E."/>
            <person name="Shepard E.M."/>
            <person name="Shepardson J.W."/>
            <person name="Shroff M.K."/>
            <person name="Simmons J.M."/>
            <person name="Simms E.F."/>
            <person name="Simpson B.M."/>
            <person name="Sinclair K.M."/>
            <person name="Sjoholm R.L."/>
            <person name="Slette I.J."/>
            <person name="Spaulding B.C."/>
            <person name="Straub C.L."/>
            <person name="Stukey J."/>
            <person name="Sughrue T."/>
            <person name="Tang T.Y."/>
            <person name="Tatyana L.M."/>
            <person name="Taylor S.B."/>
            <person name="Taylor B.J."/>
            <person name="Temple L.M."/>
            <person name="Thompson J.V."/>
            <person name="Tokarz M.P."/>
            <person name="Trapani S.E."/>
            <person name="Troum A.P."/>
            <person name="Tsay J."/>
            <person name="Tubbs A.T."/>
            <person name="Walton J.M."/>
            <person name="Wang D.H."/>
            <person name="Wang H."/>
            <person name="Warner J.R."/>
            <person name="Weisser E.G."/>
            <person name="Wendler S.C."/>
            <person name="Weston-Hafer K.A."/>
            <person name="Whelan H.M."/>
            <person name="Williamson K.E."/>
            <person name="Willis A.N."/>
            <person name="Wirtshafter H.S."/>
            <person name="Wong T.W."/>
            <person name="Wu P."/>
            <person name="Yang Y."/>
            <person name="Yee B.C."/>
            <person name="Zaidins D.A."/>
            <person name="Zhang B."/>
            <person name="Zuniga M.Y."/>
            <person name="Hendrix R.W."/>
            <person name="Hatfull G.F."/>
        </authorList>
    </citation>
    <scope>NUCLEOTIDE SEQUENCE [LARGE SCALE GENOMIC DNA]</scope>
</reference>
<name>E0YQ68_9CAUD</name>
<dbReference type="Proteomes" id="UP000000526">
    <property type="component" value="Segment"/>
</dbReference>
<gene>
    <name evidence="2" type="primary">68</name>
    <name evidence="2" type="ORF">ISLAND3_68</name>
</gene>
<accession>E0YQ68</accession>
<dbReference type="EMBL" id="HM152765">
    <property type="protein sequence ID" value="ADL71250.1"/>
    <property type="molecule type" value="Genomic_DNA"/>
</dbReference>